<proteinExistence type="predicted"/>
<evidence type="ECO:0000256" key="1">
    <source>
        <dbReference type="SAM" id="Phobius"/>
    </source>
</evidence>
<feature type="domain" description="Signal transduction histidine kinase internal region" evidence="2">
    <location>
        <begin position="161"/>
        <end position="240"/>
    </location>
</feature>
<feature type="transmembrane region" description="Helical" evidence="1">
    <location>
        <begin position="12"/>
        <end position="29"/>
    </location>
</feature>
<organism evidence="3 4">
    <name type="scientific">Fibrella forsythiae</name>
    <dbReference type="NCBI Taxonomy" id="2817061"/>
    <lineage>
        <taxon>Bacteria</taxon>
        <taxon>Pseudomonadati</taxon>
        <taxon>Bacteroidota</taxon>
        <taxon>Cytophagia</taxon>
        <taxon>Cytophagales</taxon>
        <taxon>Spirosomataceae</taxon>
        <taxon>Fibrella</taxon>
    </lineage>
</organism>
<dbReference type="RefSeq" id="WP_207332550.1">
    <property type="nucleotide sequence ID" value="NZ_JAFMYW010000012.1"/>
</dbReference>
<name>A0ABS3JRG3_9BACT</name>
<reference evidence="3 4" key="1">
    <citation type="submission" date="2021-03" db="EMBL/GenBank/DDBJ databases">
        <title>Fibrella sp. HMF5405 genome sequencing and assembly.</title>
        <authorList>
            <person name="Kang H."/>
            <person name="Kim H."/>
            <person name="Bae S."/>
            <person name="Joh K."/>
        </authorList>
    </citation>
    <scope>NUCLEOTIDE SEQUENCE [LARGE SCALE GENOMIC DNA]</scope>
    <source>
        <strain evidence="3 4">HMF5405</strain>
    </source>
</reference>
<evidence type="ECO:0000313" key="3">
    <source>
        <dbReference type="EMBL" id="MBO0952597.1"/>
    </source>
</evidence>
<keyword evidence="3" id="KW-0808">Transferase</keyword>
<dbReference type="PANTHER" id="PTHR34220:SF7">
    <property type="entry name" value="SENSOR HISTIDINE KINASE YPDA"/>
    <property type="match status" value="1"/>
</dbReference>
<protein>
    <submittedName>
        <fullName evidence="3">Histidine kinase</fullName>
    </submittedName>
</protein>
<sequence>MKLPAYSRYDSLLQAVVLPLHIGSLNWIFIGNEYWSNETTFGFATFITLVITFVNWLVNNTISLRLHGWYPEPGQYFARIGRQTVACLFSSCTHSCLIFSLYKLINLPGFIPNVYRLGFGVLSTAAFVLLVVAIYEGIHNFSYWQQSRREVDTLSRAQLQAQLDTMRQQVNPHFLFNSLTSLISLIDEDPRQASTFAEELSTVYRYLLRSNECSLTSLANELEFIQSYYHLLKTRHGDALTLVTRVQPGAELYQLPPLTLQLLIENAVKHNVVLPDQPLTVSLTAIGQQLIVSNNLQRKQSRILSTGIGLSNILARYQALGDIQPVVEEDGQEFKVTLPLL</sequence>
<feature type="transmembrane region" description="Helical" evidence="1">
    <location>
        <begin position="117"/>
        <end position="138"/>
    </location>
</feature>
<keyword evidence="3" id="KW-0418">Kinase</keyword>
<dbReference type="GO" id="GO:0016301">
    <property type="term" value="F:kinase activity"/>
    <property type="evidence" value="ECO:0007669"/>
    <property type="project" value="UniProtKB-KW"/>
</dbReference>
<feature type="transmembrane region" description="Helical" evidence="1">
    <location>
        <begin position="85"/>
        <end position="105"/>
    </location>
</feature>
<dbReference type="Pfam" id="PF06580">
    <property type="entry name" value="His_kinase"/>
    <property type="match status" value="1"/>
</dbReference>
<dbReference type="InterPro" id="IPR010559">
    <property type="entry name" value="Sig_transdc_His_kin_internal"/>
</dbReference>
<keyword evidence="4" id="KW-1185">Reference proteome</keyword>
<feature type="transmembrane region" description="Helical" evidence="1">
    <location>
        <begin position="41"/>
        <end position="58"/>
    </location>
</feature>
<dbReference type="Proteomes" id="UP000664628">
    <property type="component" value="Unassembled WGS sequence"/>
</dbReference>
<evidence type="ECO:0000313" key="4">
    <source>
        <dbReference type="Proteomes" id="UP000664628"/>
    </source>
</evidence>
<dbReference type="PANTHER" id="PTHR34220">
    <property type="entry name" value="SENSOR HISTIDINE KINASE YPDA"/>
    <property type="match status" value="1"/>
</dbReference>
<gene>
    <name evidence="3" type="ORF">J2I46_28715</name>
</gene>
<evidence type="ECO:0000259" key="2">
    <source>
        <dbReference type="Pfam" id="PF06580"/>
    </source>
</evidence>
<dbReference type="InterPro" id="IPR050640">
    <property type="entry name" value="Bact_2-comp_sensor_kinase"/>
</dbReference>
<comment type="caution">
    <text evidence="3">The sequence shown here is derived from an EMBL/GenBank/DDBJ whole genome shotgun (WGS) entry which is preliminary data.</text>
</comment>
<keyword evidence="1" id="KW-0812">Transmembrane</keyword>
<keyword evidence="1" id="KW-1133">Transmembrane helix</keyword>
<dbReference type="EMBL" id="JAFMYW010000012">
    <property type="protein sequence ID" value="MBO0952597.1"/>
    <property type="molecule type" value="Genomic_DNA"/>
</dbReference>
<keyword evidence="1" id="KW-0472">Membrane</keyword>
<accession>A0ABS3JRG3</accession>